<feature type="modified residue" description="4-aspartylphosphate" evidence="8">
    <location>
        <position position="51"/>
    </location>
</feature>
<dbReference type="InterPro" id="IPR039420">
    <property type="entry name" value="WalR-like"/>
</dbReference>
<dbReference type="PANTHER" id="PTHR48111:SF35">
    <property type="entry name" value="TRANSCRIPTIONAL REGULATORY PROTEIN QSEB"/>
    <property type="match status" value="1"/>
</dbReference>
<evidence type="ECO:0000256" key="3">
    <source>
        <dbReference type="ARBA" id="ARBA00022553"/>
    </source>
</evidence>
<comment type="caution">
    <text evidence="12">The sequence shown here is derived from an EMBL/GenBank/DDBJ whole genome shotgun (WGS) entry which is preliminary data.</text>
</comment>
<feature type="DNA-binding region" description="OmpR/PhoB-type" evidence="9">
    <location>
        <begin position="124"/>
        <end position="218"/>
    </location>
</feature>
<keyword evidence="6 9" id="KW-0238">DNA-binding</keyword>
<evidence type="ECO:0000259" key="10">
    <source>
        <dbReference type="PROSITE" id="PS50110"/>
    </source>
</evidence>
<evidence type="ECO:0000313" key="13">
    <source>
        <dbReference type="Proteomes" id="UP000749010"/>
    </source>
</evidence>
<dbReference type="InterPro" id="IPR001789">
    <property type="entry name" value="Sig_transdc_resp-reg_receiver"/>
</dbReference>
<evidence type="ECO:0000313" key="12">
    <source>
        <dbReference type="EMBL" id="NMQ28832.1"/>
    </source>
</evidence>
<dbReference type="Proteomes" id="UP000749010">
    <property type="component" value="Unassembled WGS sequence"/>
</dbReference>
<dbReference type="Gene3D" id="3.40.50.2300">
    <property type="match status" value="1"/>
</dbReference>
<dbReference type="Gene3D" id="6.10.250.690">
    <property type="match status" value="1"/>
</dbReference>
<dbReference type="SMART" id="SM00862">
    <property type="entry name" value="Trans_reg_C"/>
    <property type="match status" value="1"/>
</dbReference>
<comment type="subcellular location">
    <subcellularLocation>
        <location evidence="1">Cytoplasm</location>
    </subcellularLocation>
</comment>
<feature type="domain" description="OmpR/PhoB-type" evidence="11">
    <location>
        <begin position="124"/>
        <end position="218"/>
    </location>
</feature>
<dbReference type="CDD" id="cd00383">
    <property type="entry name" value="trans_reg_C"/>
    <property type="match status" value="1"/>
</dbReference>
<feature type="domain" description="Response regulatory" evidence="10">
    <location>
        <begin position="2"/>
        <end position="116"/>
    </location>
</feature>
<evidence type="ECO:0000259" key="11">
    <source>
        <dbReference type="PROSITE" id="PS51755"/>
    </source>
</evidence>
<dbReference type="SMART" id="SM00448">
    <property type="entry name" value="REC"/>
    <property type="match status" value="1"/>
</dbReference>
<evidence type="ECO:0000256" key="9">
    <source>
        <dbReference type="PROSITE-ProRule" id="PRU01091"/>
    </source>
</evidence>
<dbReference type="PROSITE" id="PS50110">
    <property type="entry name" value="RESPONSE_REGULATORY"/>
    <property type="match status" value="1"/>
</dbReference>
<keyword evidence="13" id="KW-1185">Reference proteome</keyword>
<dbReference type="InterPro" id="IPR036388">
    <property type="entry name" value="WH-like_DNA-bd_sf"/>
</dbReference>
<dbReference type="PANTHER" id="PTHR48111">
    <property type="entry name" value="REGULATOR OF RPOS"/>
    <property type="match status" value="1"/>
</dbReference>
<keyword evidence="3 8" id="KW-0597">Phosphoprotein</keyword>
<reference evidence="12 13" key="1">
    <citation type="submission" date="2019-03" db="EMBL/GenBank/DDBJ databases">
        <title>Metabolic reconstructions from genomes of highly enriched 'Candidatus Accumulibacter' and 'Candidatus Competibacter' bioreactor populations.</title>
        <authorList>
            <person name="Annavajhala M.K."/>
            <person name="Welles L."/>
            <person name="Abbas B."/>
            <person name="Sorokin D."/>
            <person name="Park H."/>
            <person name="Van Loosdrecht M."/>
            <person name="Chandran K."/>
        </authorList>
    </citation>
    <scope>NUCLEOTIDE SEQUENCE [LARGE SCALE GENOMIC DNA]</scope>
    <source>
        <strain evidence="12 13">SBR_S</strain>
    </source>
</reference>
<dbReference type="Gene3D" id="1.10.10.10">
    <property type="entry name" value="Winged helix-like DNA-binding domain superfamily/Winged helix DNA-binding domain"/>
    <property type="match status" value="1"/>
</dbReference>
<keyword evidence="4" id="KW-0902">Two-component regulatory system</keyword>
<evidence type="ECO:0000256" key="8">
    <source>
        <dbReference type="PROSITE-ProRule" id="PRU00169"/>
    </source>
</evidence>
<evidence type="ECO:0000256" key="1">
    <source>
        <dbReference type="ARBA" id="ARBA00004496"/>
    </source>
</evidence>
<dbReference type="CDD" id="cd17624">
    <property type="entry name" value="REC_OmpR_PmrA-like"/>
    <property type="match status" value="1"/>
</dbReference>
<gene>
    <name evidence="12" type="ORF">E4Q23_14340</name>
</gene>
<organism evidence="12 13">
    <name type="scientific">Candidatus Accumulibacter phosphatis</name>
    <dbReference type="NCBI Taxonomy" id="327160"/>
    <lineage>
        <taxon>Bacteria</taxon>
        <taxon>Pseudomonadati</taxon>
        <taxon>Pseudomonadota</taxon>
        <taxon>Betaproteobacteria</taxon>
        <taxon>Candidatus Accumulibacter</taxon>
    </lineage>
</organism>
<evidence type="ECO:0000256" key="5">
    <source>
        <dbReference type="ARBA" id="ARBA00023015"/>
    </source>
</evidence>
<dbReference type="Pfam" id="PF00486">
    <property type="entry name" value="Trans_reg_C"/>
    <property type="match status" value="1"/>
</dbReference>
<dbReference type="InterPro" id="IPR011006">
    <property type="entry name" value="CheY-like_superfamily"/>
</dbReference>
<name>A0ABX1TX20_9PROT</name>
<evidence type="ECO:0000256" key="2">
    <source>
        <dbReference type="ARBA" id="ARBA00022490"/>
    </source>
</evidence>
<dbReference type="RefSeq" id="WP_169067287.1">
    <property type="nucleotide sequence ID" value="NZ_SPMY01000041.1"/>
</dbReference>
<evidence type="ECO:0000256" key="6">
    <source>
        <dbReference type="ARBA" id="ARBA00023125"/>
    </source>
</evidence>
<protein>
    <submittedName>
        <fullName evidence="12">Response regulator</fullName>
    </submittedName>
</protein>
<dbReference type="EMBL" id="SPMY01000041">
    <property type="protein sequence ID" value="NMQ28832.1"/>
    <property type="molecule type" value="Genomic_DNA"/>
</dbReference>
<evidence type="ECO:0000256" key="7">
    <source>
        <dbReference type="ARBA" id="ARBA00023163"/>
    </source>
</evidence>
<keyword evidence="7" id="KW-0804">Transcription</keyword>
<dbReference type="Pfam" id="PF00072">
    <property type="entry name" value="Response_reg"/>
    <property type="match status" value="1"/>
</dbReference>
<keyword evidence="5" id="KW-0805">Transcription regulation</keyword>
<evidence type="ECO:0000256" key="4">
    <source>
        <dbReference type="ARBA" id="ARBA00023012"/>
    </source>
</evidence>
<accession>A0ABX1TX20</accession>
<sequence length="219" mass="24245">MRVLLVEDDPMIGKSVQQGLRQDGSSVDWVRDGQAAELALTTTPYELLLLDLGLPGRSGLDVLARLRRSGNDIPVLIITARDAVADRIRGLDSGADDYLVKPFDLDELSARMRALLRRHAGRASPVIEHGDLRMNPATHELTQDGRPVALSGREFALLQALLERPGTPLSRTKLEERLYGWGEEIESNAVEVYIHSLRRKLGTERIKNIRGVGYLLPPG</sequence>
<dbReference type="PROSITE" id="PS51755">
    <property type="entry name" value="OMPR_PHOB"/>
    <property type="match status" value="1"/>
</dbReference>
<dbReference type="InterPro" id="IPR001867">
    <property type="entry name" value="OmpR/PhoB-type_DNA-bd"/>
</dbReference>
<proteinExistence type="predicted"/>
<keyword evidence="2" id="KW-0963">Cytoplasm</keyword>
<dbReference type="SUPFAM" id="SSF52172">
    <property type="entry name" value="CheY-like"/>
    <property type="match status" value="1"/>
</dbReference>